<evidence type="ECO:0000256" key="6">
    <source>
        <dbReference type="ARBA" id="ARBA00022777"/>
    </source>
</evidence>
<dbReference type="Gene3D" id="3.30.565.10">
    <property type="entry name" value="Histidine kinase-like ATPase, C-terminal domain"/>
    <property type="match status" value="1"/>
</dbReference>
<keyword evidence="9" id="KW-1133">Transmembrane helix</keyword>
<organism evidence="12 13">
    <name type="scientific">Frankia nepalensis</name>
    <dbReference type="NCBI Taxonomy" id="1836974"/>
    <lineage>
        <taxon>Bacteria</taxon>
        <taxon>Bacillati</taxon>
        <taxon>Actinomycetota</taxon>
        <taxon>Actinomycetes</taxon>
        <taxon>Frankiales</taxon>
        <taxon>Frankiaceae</taxon>
        <taxon>Frankia</taxon>
    </lineage>
</organism>
<evidence type="ECO:0000256" key="7">
    <source>
        <dbReference type="ARBA" id="ARBA00022840"/>
    </source>
</evidence>
<dbReference type="Gene3D" id="1.20.5.1930">
    <property type="match status" value="1"/>
</dbReference>
<keyword evidence="9" id="KW-0812">Transmembrane</keyword>
<sequence>MLGVGSLVFKTQDGSHPMAPAFAGLAGGYLFLAAGAVAHFRDPGNRVGPLMVLAGCGYFAEDVQLTTIRWLFPAGLLLAQASTGPLTHLVLAFPDGRLGSRAQRLLVGAAYALTLGLAVLRIWFNDTSQLPGARENPLFVWSYPPFVEALSLAQARLGALVALGVLATLARRWWRASSPRRRVLAPVFLTGIVGAAASATSGLTAPTSSLRALLLWVYLAAFALLPLGFLAGVPRMRLGRTDVATVLARLAEPLPPAELRDLLARALGDPSLRIAYWRPEAGAFVDGEGQPFAVALTDDGAHGGVTLGGVTGGVAGQAGAAWQTARLVERDGRRVAALLHDPALRADPRRLDAVVVAAGLALDNQRLAAEVRAQLAEVRASRGRIVEAADAERRRIERDLHDGAQQRLVATRLLLRMARDLPASAEVGALLARAADGLDLAIAQLRELARGIHPAILTDAGLVAAVDALVDRLPVDVRLLAGEVPRLSGAVEASAYFVVAEAVTNALRHAQAGLVIVEIRHDAGRLRAAVTDDGVGGADLTAGTGLLGLRDRLVALGGTLTVDSPAGRGTTVAAELPAG</sequence>
<evidence type="ECO:0000259" key="11">
    <source>
        <dbReference type="Pfam" id="PF07730"/>
    </source>
</evidence>
<dbReference type="InterPro" id="IPR050482">
    <property type="entry name" value="Sensor_HK_TwoCompSys"/>
</dbReference>
<evidence type="ECO:0000256" key="4">
    <source>
        <dbReference type="ARBA" id="ARBA00022679"/>
    </source>
</evidence>
<dbReference type="SUPFAM" id="SSF55874">
    <property type="entry name" value="ATPase domain of HSP90 chaperone/DNA topoisomerase II/histidine kinase"/>
    <property type="match status" value="1"/>
</dbReference>
<dbReference type="Proteomes" id="UP000604475">
    <property type="component" value="Unassembled WGS sequence"/>
</dbReference>
<reference evidence="12" key="1">
    <citation type="submission" date="2020-12" db="EMBL/GenBank/DDBJ databases">
        <title>Genomic characterization of non-nitrogen-fixing Frankia strains.</title>
        <authorList>
            <person name="Carlos-Shanley C."/>
            <person name="Guerra T."/>
            <person name="Hahn D."/>
        </authorList>
    </citation>
    <scope>NUCLEOTIDE SEQUENCE</scope>
    <source>
        <strain evidence="12">CN6</strain>
    </source>
</reference>
<keyword evidence="7" id="KW-0067">ATP-binding</keyword>
<keyword evidence="5" id="KW-0547">Nucleotide-binding</keyword>
<dbReference type="CDD" id="cd16917">
    <property type="entry name" value="HATPase_UhpB-NarQ-NarX-like"/>
    <property type="match status" value="1"/>
</dbReference>
<feature type="transmembrane region" description="Helical" evidence="9">
    <location>
        <begin position="105"/>
        <end position="124"/>
    </location>
</feature>
<evidence type="ECO:0000313" key="12">
    <source>
        <dbReference type="EMBL" id="MBL7631412.1"/>
    </source>
</evidence>
<evidence type="ECO:0000256" key="9">
    <source>
        <dbReference type="SAM" id="Phobius"/>
    </source>
</evidence>
<dbReference type="AlphaFoldDB" id="A0A937URJ0"/>
<keyword evidence="8" id="KW-0902">Two-component regulatory system</keyword>
<dbReference type="InterPro" id="IPR003594">
    <property type="entry name" value="HATPase_dom"/>
</dbReference>
<evidence type="ECO:0000259" key="10">
    <source>
        <dbReference type="Pfam" id="PF02518"/>
    </source>
</evidence>
<proteinExistence type="predicted"/>
<dbReference type="GO" id="GO:0000155">
    <property type="term" value="F:phosphorelay sensor kinase activity"/>
    <property type="evidence" value="ECO:0007669"/>
    <property type="project" value="InterPro"/>
</dbReference>
<feature type="domain" description="Histidine kinase/HSP90-like ATPase" evidence="10">
    <location>
        <begin position="494"/>
        <end position="578"/>
    </location>
</feature>
<dbReference type="EMBL" id="JAEACQ010000270">
    <property type="protein sequence ID" value="MBL7631412.1"/>
    <property type="molecule type" value="Genomic_DNA"/>
</dbReference>
<dbReference type="InterPro" id="IPR011712">
    <property type="entry name" value="Sig_transdc_His_kin_sub3_dim/P"/>
</dbReference>
<keyword evidence="4" id="KW-0808">Transferase</keyword>
<comment type="caution">
    <text evidence="12">The sequence shown here is derived from an EMBL/GenBank/DDBJ whole genome shotgun (WGS) entry which is preliminary data.</text>
</comment>
<feature type="transmembrane region" description="Helical" evidence="9">
    <location>
        <begin position="21"/>
        <end position="40"/>
    </location>
</feature>
<protein>
    <recommendedName>
        <fullName evidence="2">histidine kinase</fullName>
        <ecNumber evidence="2">2.7.13.3</ecNumber>
    </recommendedName>
</protein>
<evidence type="ECO:0000256" key="2">
    <source>
        <dbReference type="ARBA" id="ARBA00012438"/>
    </source>
</evidence>
<feature type="transmembrane region" description="Helical" evidence="9">
    <location>
        <begin position="183"/>
        <end position="203"/>
    </location>
</feature>
<name>A0A937URJ0_9ACTN</name>
<dbReference type="InterPro" id="IPR036890">
    <property type="entry name" value="HATPase_C_sf"/>
</dbReference>
<accession>A0A937URJ0</accession>
<feature type="domain" description="Signal transduction histidine kinase subgroup 3 dimerisation and phosphoacceptor" evidence="11">
    <location>
        <begin position="392"/>
        <end position="455"/>
    </location>
</feature>
<dbReference type="PANTHER" id="PTHR24421">
    <property type="entry name" value="NITRATE/NITRITE SENSOR PROTEIN NARX-RELATED"/>
    <property type="match status" value="1"/>
</dbReference>
<evidence type="ECO:0000256" key="3">
    <source>
        <dbReference type="ARBA" id="ARBA00022553"/>
    </source>
</evidence>
<feature type="transmembrane region" description="Helical" evidence="9">
    <location>
        <begin position="215"/>
        <end position="233"/>
    </location>
</feature>
<evidence type="ECO:0000313" key="13">
    <source>
        <dbReference type="Proteomes" id="UP000604475"/>
    </source>
</evidence>
<keyword evidence="13" id="KW-1185">Reference proteome</keyword>
<keyword evidence="6 12" id="KW-0418">Kinase</keyword>
<feature type="transmembrane region" description="Helical" evidence="9">
    <location>
        <begin position="149"/>
        <end position="171"/>
    </location>
</feature>
<dbReference type="EC" id="2.7.13.3" evidence="2"/>
<dbReference type="GO" id="GO:0046983">
    <property type="term" value="F:protein dimerization activity"/>
    <property type="evidence" value="ECO:0007669"/>
    <property type="project" value="InterPro"/>
</dbReference>
<evidence type="ECO:0000256" key="8">
    <source>
        <dbReference type="ARBA" id="ARBA00023012"/>
    </source>
</evidence>
<dbReference type="GO" id="GO:0005524">
    <property type="term" value="F:ATP binding"/>
    <property type="evidence" value="ECO:0007669"/>
    <property type="project" value="UniProtKB-KW"/>
</dbReference>
<evidence type="ECO:0000256" key="1">
    <source>
        <dbReference type="ARBA" id="ARBA00000085"/>
    </source>
</evidence>
<gene>
    <name evidence="12" type="ORF">I7412_30480</name>
</gene>
<evidence type="ECO:0000256" key="5">
    <source>
        <dbReference type="ARBA" id="ARBA00022741"/>
    </source>
</evidence>
<keyword evidence="3" id="KW-0597">Phosphoprotein</keyword>
<feature type="transmembrane region" description="Helical" evidence="9">
    <location>
        <begin position="70"/>
        <end position="93"/>
    </location>
</feature>
<keyword evidence="9" id="KW-0472">Membrane</keyword>
<dbReference type="Pfam" id="PF07730">
    <property type="entry name" value="HisKA_3"/>
    <property type="match status" value="1"/>
</dbReference>
<dbReference type="Pfam" id="PF02518">
    <property type="entry name" value="HATPase_c"/>
    <property type="match status" value="1"/>
</dbReference>
<dbReference type="PANTHER" id="PTHR24421:SF10">
    <property type="entry name" value="NITRATE_NITRITE SENSOR PROTEIN NARQ"/>
    <property type="match status" value="1"/>
</dbReference>
<comment type="catalytic activity">
    <reaction evidence="1">
        <text>ATP + protein L-histidine = ADP + protein N-phospho-L-histidine.</text>
        <dbReference type="EC" id="2.7.13.3"/>
    </reaction>
</comment>
<dbReference type="GO" id="GO:0016020">
    <property type="term" value="C:membrane"/>
    <property type="evidence" value="ECO:0007669"/>
    <property type="project" value="InterPro"/>
</dbReference>